<evidence type="ECO:0000256" key="2">
    <source>
        <dbReference type="ARBA" id="ARBA00004953"/>
    </source>
</evidence>
<feature type="transmembrane region" description="Helical" evidence="9">
    <location>
        <begin position="309"/>
        <end position="331"/>
    </location>
</feature>
<keyword evidence="7 9" id="KW-1133">Transmembrane helix</keyword>
<dbReference type="GO" id="GO:0048472">
    <property type="term" value="F:threonine-phosphate decarboxylase activity"/>
    <property type="evidence" value="ECO:0007669"/>
    <property type="project" value="InterPro"/>
</dbReference>
<evidence type="ECO:0000256" key="1">
    <source>
        <dbReference type="ARBA" id="ARBA00004651"/>
    </source>
</evidence>
<evidence type="ECO:0000256" key="7">
    <source>
        <dbReference type="ARBA" id="ARBA00022989"/>
    </source>
</evidence>
<dbReference type="STRING" id="395961.Cyan7425_0418"/>
<dbReference type="eggNOG" id="COG1270">
    <property type="taxonomic scope" value="Bacteria"/>
</dbReference>
<feature type="transmembrane region" description="Helical" evidence="9">
    <location>
        <begin position="167"/>
        <end position="188"/>
    </location>
</feature>
<keyword evidence="4 9" id="KW-1003">Cell membrane</keyword>
<dbReference type="AlphaFoldDB" id="B8HT13"/>
<dbReference type="InterPro" id="IPR004485">
    <property type="entry name" value="Cobalamin_biosynth_CobD/CbiB"/>
</dbReference>
<evidence type="ECO:0000256" key="4">
    <source>
        <dbReference type="ARBA" id="ARBA00022475"/>
    </source>
</evidence>
<evidence type="ECO:0000256" key="9">
    <source>
        <dbReference type="HAMAP-Rule" id="MF_00024"/>
    </source>
</evidence>
<evidence type="ECO:0000256" key="8">
    <source>
        <dbReference type="ARBA" id="ARBA00023136"/>
    </source>
</evidence>
<dbReference type="PANTHER" id="PTHR34308">
    <property type="entry name" value="COBALAMIN BIOSYNTHESIS PROTEIN CBIB"/>
    <property type="match status" value="1"/>
</dbReference>
<evidence type="ECO:0000256" key="6">
    <source>
        <dbReference type="ARBA" id="ARBA00022692"/>
    </source>
</evidence>
<dbReference type="GO" id="GO:0005886">
    <property type="term" value="C:plasma membrane"/>
    <property type="evidence" value="ECO:0007669"/>
    <property type="project" value="UniProtKB-SubCell"/>
</dbReference>
<feature type="transmembrane region" description="Helical" evidence="9">
    <location>
        <begin position="89"/>
        <end position="108"/>
    </location>
</feature>
<gene>
    <name evidence="9" type="primary">cobD</name>
    <name evidence="10" type="ordered locus">Cyan7425_0418</name>
</gene>
<dbReference type="HAMAP" id="MF_00024">
    <property type="entry name" value="CobD_CbiB"/>
    <property type="match status" value="1"/>
</dbReference>
<dbReference type="Pfam" id="PF03186">
    <property type="entry name" value="CobD_Cbib"/>
    <property type="match status" value="1"/>
</dbReference>
<comment type="pathway">
    <text evidence="2 9">Cofactor biosynthesis; adenosylcobalamin biosynthesis.</text>
</comment>
<comment type="function">
    <text evidence="9">Converts cobyric acid to cobinamide by the addition of aminopropanol on the F carboxylic group.</text>
</comment>
<name>B8HT13_CYAP4</name>
<dbReference type="EMBL" id="CP001344">
    <property type="protein sequence ID" value="ACL42810.1"/>
    <property type="molecule type" value="Genomic_DNA"/>
</dbReference>
<dbReference type="UniPathway" id="UPA00148"/>
<proteinExistence type="inferred from homology"/>
<keyword evidence="6 9" id="KW-0812">Transmembrane</keyword>
<dbReference type="PANTHER" id="PTHR34308:SF1">
    <property type="entry name" value="COBALAMIN BIOSYNTHESIS PROTEIN CBIB"/>
    <property type="match status" value="1"/>
</dbReference>
<comment type="similarity">
    <text evidence="3 9">Belongs to the CobD/CbiB family.</text>
</comment>
<organism evidence="10">
    <name type="scientific">Cyanothece sp. (strain PCC 7425 / ATCC 29141)</name>
    <dbReference type="NCBI Taxonomy" id="395961"/>
    <lineage>
        <taxon>Bacteria</taxon>
        <taxon>Bacillati</taxon>
        <taxon>Cyanobacteriota</taxon>
        <taxon>Cyanophyceae</taxon>
        <taxon>Gomontiellales</taxon>
        <taxon>Cyanothecaceae</taxon>
        <taxon>Cyanothece</taxon>
    </lineage>
</organism>
<comment type="subcellular location">
    <subcellularLocation>
        <location evidence="1 9">Cell membrane</location>
        <topology evidence="1 9">Multi-pass membrane protein</topology>
    </subcellularLocation>
</comment>
<evidence type="ECO:0000256" key="5">
    <source>
        <dbReference type="ARBA" id="ARBA00022573"/>
    </source>
</evidence>
<sequence>MRPIALLMLAALLDYLIGDPWGWPHPVRLMGWLIERYSKLVFGLTQTNQPFQQEIYQRVAGIGLALGLIGGSGLIGWALVWTATQFHPLLGLAIATVLLASCLAGRSLRAAATDVLVPLEAGNLEAARSRLSFYVGRDTADLSKPDILRAVLETVSENAVDGVMAPLFYGLLGLCFPAIGSVPFALAYKAASTLDSTVGYKEAPYTYLGWFPARLEDVLTWLPCRLTVLTLALLSGRPLQVWRICQRDAPQDPSPNAGWSEAAYAAVLKVQMGGLNTYRGVAKVKPLLGDPLEEITSAKIERALQLNSTIFLLWLLIAFLLWFVCSSAQLFW</sequence>
<comment type="caution">
    <text evidence="9">Lacks conserved residue(s) required for the propagation of feature annotation.</text>
</comment>
<feature type="transmembrane region" description="Helical" evidence="9">
    <location>
        <begin position="59"/>
        <end position="82"/>
    </location>
</feature>
<dbReference type="KEGG" id="cyn:Cyan7425_0418"/>
<evidence type="ECO:0000313" key="10">
    <source>
        <dbReference type="EMBL" id="ACL42810.1"/>
    </source>
</evidence>
<reference evidence="10" key="1">
    <citation type="submission" date="2009-01" db="EMBL/GenBank/DDBJ databases">
        <title>Complete sequence of chromosome Cyanothece sp. PCC 7425.</title>
        <authorList>
            <consortium name="US DOE Joint Genome Institute"/>
            <person name="Lucas S."/>
            <person name="Copeland A."/>
            <person name="Lapidus A."/>
            <person name="Glavina del Rio T."/>
            <person name="Dalin E."/>
            <person name="Tice H."/>
            <person name="Bruce D."/>
            <person name="Goodwin L."/>
            <person name="Pitluck S."/>
            <person name="Sims D."/>
            <person name="Meineke L."/>
            <person name="Brettin T."/>
            <person name="Detter J.C."/>
            <person name="Han C."/>
            <person name="Larimer F."/>
            <person name="Land M."/>
            <person name="Hauser L."/>
            <person name="Kyrpides N."/>
            <person name="Ovchinnikova G."/>
            <person name="Liberton M."/>
            <person name="Stoeckel J."/>
            <person name="Banerjee A."/>
            <person name="Singh A."/>
            <person name="Page L."/>
            <person name="Sato H."/>
            <person name="Zhao L."/>
            <person name="Sherman L."/>
            <person name="Pakrasi H."/>
            <person name="Richardson P."/>
        </authorList>
    </citation>
    <scope>NUCLEOTIDE SEQUENCE</scope>
    <source>
        <strain evidence="10">PCC 7425</strain>
    </source>
</reference>
<dbReference type="HOGENOM" id="CLU_054212_0_0_3"/>
<keyword evidence="5 9" id="KW-0169">Cobalamin biosynthesis</keyword>
<protein>
    <recommendedName>
        <fullName evidence="9">Cobalamin biosynthesis protein CobD</fullName>
    </recommendedName>
</protein>
<dbReference type="GO" id="GO:0009236">
    <property type="term" value="P:cobalamin biosynthetic process"/>
    <property type="evidence" value="ECO:0007669"/>
    <property type="project" value="UniProtKB-UniRule"/>
</dbReference>
<dbReference type="GO" id="GO:0015420">
    <property type="term" value="F:ABC-type vitamin B12 transporter activity"/>
    <property type="evidence" value="ECO:0007669"/>
    <property type="project" value="UniProtKB-UniRule"/>
</dbReference>
<dbReference type="NCBIfam" id="TIGR00380">
    <property type="entry name" value="cobal_cbiB"/>
    <property type="match status" value="1"/>
</dbReference>
<evidence type="ECO:0000256" key="3">
    <source>
        <dbReference type="ARBA" id="ARBA00006263"/>
    </source>
</evidence>
<accession>B8HT13</accession>
<keyword evidence="8 9" id="KW-0472">Membrane</keyword>